<dbReference type="EMBL" id="JAPWTJ010000723">
    <property type="protein sequence ID" value="KAJ8976130.1"/>
    <property type="molecule type" value="Genomic_DNA"/>
</dbReference>
<gene>
    <name evidence="1" type="ORF">NQ317_019395</name>
</gene>
<evidence type="ECO:0000313" key="1">
    <source>
        <dbReference type="EMBL" id="KAJ8976130.1"/>
    </source>
</evidence>
<evidence type="ECO:0000313" key="2">
    <source>
        <dbReference type="Proteomes" id="UP001162164"/>
    </source>
</evidence>
<reference evidence="1" key="1">
    <citation type="journal article" date="2023" name="Insect Mol. Biol.">
        <title>Genome sequencing provides insights into the evolution of gene families encoding plant cell wall-degrading enzymes in longhorned beetles.</title>
        <authorList>
            <person name="Shin N.R."/>
            <person name="Okamura Y."/>
            <person name="Kirsch R."/>
            <person name="Pauchet Y."/>
        </authorList>
    </citation>
    <scope>NUCLEOTIDE SEQUENCE</scope>
    <source>
        <strain evidence="1">MMC_N1</strain>
    </source>
</reference>
<sequence>MARELLSWCIAVSLFTYLIHTYINIFNFEQKVIHKKYVMKIIKTTCLDMFGFLPCSGASRQILHKCLDVQNSCLCKKG</sequence>
<comment type="caution">
    <text evidence="1">The sequence shown here is derived from an EMBL/GenBank/DDBJ whole genome shotgun (WGS) entry which is preliminary data.</text>
</comment>
<protein>
    <submittedName>
        <fullName evidence="1">Uncharacterized protein</fullName>
    </submittedName>
</protein>
<organism evidence="1 2">
    <name type="scientific">Molorchus minor</name>
    <dbReference type="NCBI Taxonomy" id="1323400"/>
    <lineage>
        <taxon>Eukaryota</taxon>
        <taxon>Metazoa</taxon>
        <taxon>Ecdysozoa</taxon>
        <taxon>Arthropoda</taxon>
        <taxon>Hexapoda</taxon>
        <taxon>Insecta</taxon>
        <taxon>Pterygota</taxon>
        <taxon>Neoptera</taxon>
        <taxon>Endopterygota</taxon>
        <taxon>Coleoptera</taxon>
        <taxon>Polyphaga</taxon>
        <taxon>Cucujiformia</taxon>
        <taxon>Chrysomeloidea</taxon>
        <taxon>Cerambycidae</taxon>
        <taxon>Lamiinae</taxon>
        <taxon>Monochamini</taxon>
        <taxon>Molorchus</taxon>
    </lineage>
</organism>
<name>A0ABQ9JF06_9CUCU</name>
<proteinExistence type="predicted"/>
<dbReference type="Proteomes" id="UP001162164">
    <property type="component" value="Unassembled WGS sequence"/>
</dbReference>
<accession>A0ABQ9JF06</accession>
<keyword evidence="2" id="KW-1185">Reference proteome</keyword>